<evidence type="ECO:0000259" key="1">
    <source>
        <dbReference type="Pfam" id="PF08719"/>
    </source>
</evidence>
<dbReference type="SUPFAM" id="SSF143990">
    <property type="entry name" value="YbiA-like"/>
    <property type="match status" value="1"/>
</dbReference>
<dbReference type="EMBL" id="GL629782">
    <property type="protein sequence ID" value="EFX02180.1"/>
    <property type="molecule type" value="Genomic_DNA"/>
</dbReference>
<dbReference type="Gene3D" id="1.10.357.40">
    <property type="entry name" value="YbiA-like"/>
    <property type="match status" value="1"/>
</dbReference>
<name>F0XJ74_GROCL</name>
<dbReference type="InterPro" id="IPR012816">
    <property type="entry name" value="NADAR"/>
</dbReference>
<accession>F0XJ74</accession>
<protein>
    <recommendedName>
        <fullName evidence="1">NADAR domain-containing protein</fullName>
    </recommendedName>
</protein>
<dbReference type="GeneID" id="25975195"/>
<feature type="domain" description="NADAR" evidence="1">
    <location>
        <begin position="16"/>
        <end position="193"/>
    </location>
</feature>
<dbReference type="NCBIfam" id="TIGR02464">
    <property type="entry name" value="ribofla_fusion"/>
    <property type="match status" value="1"/>
</dbReference>
<sequence length="200" mass="21769">MAEQLVAEDDEEYPVFFYGGKEGEYAEFSQFARATFTVPHARIAAVLGRPVAKVAAIAGPDAATEITFSAAEQFMMYCKAVCFGDAAVAWQILAAATPREQKKLGRQVHGFTDEAWDEVKLAVVAAGNAAKFGQSPKRRRLLLGTGTRLLAEAAPRDRIWGIGFGATNAMLNRDLWGQNLLGKALMMARDELRQEEAVEG</sequence>
<dbReference type="Pfam" id="PF08719">
    <property type="entry name" value="NADAR"/>
    <property type="match status" value="1"/>
</dbReference>
<dbReference type="InterPro" id="IPR037238">
    <property type="entry name" value="YbiA-like_sf"/>
</dbReference>
<dbReference type="eggNOG" id="ENOG502S4FY">
    <property type="taxonomic scope" value="Eukaryota"/>
</dbReference>
<evidence type="ECO:0000313" key="2">
    <source>
        <dbReference type="EMBL" id="EFX02180.1"/>
    </source>
</evidence>
<evidence type="ECO:0000313" key="3">
    <source>
        <dbReference type="Proteomes" id="UP000007796"/>
    </source>
</evidence>
<dbReference type="OrthoDB" id="206452at2759"/>
<gene>
    <name evidence="2" type="ORF">CMQ_2229</name>
</gene>
<proteinExistence type="predicted"/>
<keyword evidence="3" id="KW-1185">Reference proteome</keyword>
<dbReference type="RefSeq" id="XP_014171662.1">
    <property type="nucleotide sequence ID" value="XM_014316187.1"/>
</dbReference>
<dbReference type="AlphaFoldDB" id="F0XJ74"/>
<dbReference type="CDD" id="cd15457">
    <property type="entry name" value="NADAR"/>
    <property type="match status" value="1"/>
</dbReference>
<dbReference type="HOGENOM" id="CLU_084247_0_2_1"/>
<dbReference type="STRING" id="655863.F0XJ74"/>
<dbReference type="InParanoid" id="F0XJ74"/>
<dbReference type="Proteomes" id="UP000007796">
    <property type="component" value="Unassembled WGS sequence"/>
</dbReference>
<reference evidence="2 3" key="1">
    <citation type="journal article" date="2011" name="Proc. Natl. Acad. Sci. U.S.A.">
        <title>Genome and transcriptome analyses of the mountain pine beetle-fungal symbiont Grosmannia clavigera, a lodgepole pine pathogen.</title>
        <authorList>
            <person name="DiGuistini S."/>
            <person name="Wang Y."/>
            <person name="Liao N.Y."/>
            <person name="Taylor G."/>
            <person name="Tanguay P."/>
            <person name="Feau N."/>
            <person name="Henrissat B."/>
            <person name="Chan S.K."/>
            <person name="Hesse-Orce U."/>
            <person name="Alamouti S.M."/>
            <person name="Tsui C.K.M."/>
            <person name="Docking R.T."/>
            <person name="Levasseur A."/>
            <person name="Haridas S."/>
            <person name="Robertson G."/>
            <person name="Birol I."/>
            <person name="Holt R.A."/>
            <person name="Marra M.A."/>
            <person name="Hamelin R.C."/>
            <person name="Hirst M."/>
            <person name="Jones S.J.M."/>
            <person name="Bohlmann J."/>
            <person name="Breuil C."/>
        </authorList>
    </citation>
    <scope>NUCLEOTIDE SEQUENCE [LARGE SCALE GENOMIC DNA]</scope>
    <source>
        <strain evidence="3">kw1407 / UAMH 11150</strain>
    </source>
</reference>
<organism evidence="3">
    <name type="scientific">Grosmannia clavigera (strain kw1407 / UAMH 11150)</name>
    <name type="common">Blue stain fungus</name>
    <name type="synonym">Graphiocladiella clavigera</name>
    <dbReference type="NCBI Taxonomy" id="655863"/>
    <lineage>
        <taxon>Eukaryota</taxon>
        <taxon>Fungi</taxon>
        <taxon>Dikarya</taxon>
        <taxon>Ascomycota</taxon>
        <taxon>Pezizomycotina</taxon>
        <taxon>Sordariomycetes</taxon>
        <taxon>Sordariomycetidae</taxon>
        <taxon>Ophiostomatales</taxon>
        <taxon>Ophiostomataceae</taxon>
        <taxon>Leptographium</taxon>
    </lineage>
</organism>